<evidence type="ECO:0008006" key="4">
    <source>
        <dbReference type="Google" id="ProtNLM"/>
    </source>
</evidence>
<name>A0ABN0RMF6_9FLAO</name>
<gene>
    <name evidence="2" type="ORF">KLA_11170</name>
</gene>
<dbReference type="RefSeq" id="WP_034645868.1">
    <property type="nucleotide sequence ID" value="NZ_ARZX01000014.1"/>
</dbReference>
<accession>A0ABN0RMF6</accession>
<comment type="caution">
    <text evidence="2">The sequence shown here is derived from an EMBL/GenBank/DDBJ whole genome shotgun (WGS) entry which is preliminary data.</text>
</comment>
<dbReference type="EMBL" id="ARZX01000014">
    <property type="protein sequence ID" value="EWH13101.1"/>
    <property type="molecule type" value="Genomic_DNA"/>
</dbReference>
<feature type="signal peptide" evidence="1">
    <location>
        <begin position="1"/>
        <end position="17"/>
    </location>
</feature>
<protein>
    <recommendedName>
        <fullName evidence="4">Lipoprotein</fullName>
    </recommendedName>
</protein>
<evidence type="ECO:0000313" key="3">
    <source>
        <dbReference type="Proteomes" id="UP000019275"/>
    </source>
</evidence>
<evidence type="ECO:0000313" key="2">
    <source>
        <dbReference type="EMBL" id="EWH13101.1"/>
    </source>
</evidence>
<evidence type="ECO:0000256" key="1">
    <source>
        <dbReference type="SAM" id="SignalP"/>
    </source>
</evidence>
<dbReference type="Proteomes" id="UP000019275">
    <property type="component" value="Unassembled WGS sequence"/>
</dbReference>
<proteinExistence type="predicted"/>
<feature type="chain" id="PRO_5047357183" description="Lipoprotein" evidence="1">
    <location>
        <begin position="18"/>
        <end position="175"/>
    </location>
</feature>
<sequence length="175" mass="20362">MKSFKLLFYILPFCFFACNLSSKKNTDQSNGNIDAALEQKSKIDSSSIEITVERGAFHYDKFVLKDTLITFYPSKENIGVDNSNYNQISKKIISVQTRNNFVKKILNDDFFKLKNFYASNTTCNSHLTVTVKFNNQLKKVVSEDFDRECPELLKYIEKEIIRMHSKELKRFLLPG</sequence>
<keyword evidence="1" id="KW-0732">Signal</keyword>
<organism evidence="2 3">
    <name type="scientific">Cellulophaga geojensis KL-A</name>
    <dbReference type="NCBI Taxonomy" id="1328323"/>
    <lineage>
        <taxon>Bacteria</taxon>
        <taxon>Pseudomonadati</taxon>
        <taxon>Bacteroidota</taxon>
        <taxon>Flavobacteriia</taxon>
        <taxon>Flavobacteriales</taxon>
        <taxon>Flavobacteriaceae</taxon>
        <taxon>Cellulophaga</taxon>
    </lineage>
</organism>
<reference evidence="2 3" key="1">
    <citation type="journal article" date="2014" name="Genome Announc.">
        <title>Draft Genome Sequence of the Carrageenan-Degrading Bacterium Cellulophaga sp. Strain KL-A, Isolated from Decaying Marine Algae.</title>
        <authorList>
            <person name="Shan D."/>
            <person name="Ying J."/>
            <person name="Li X."/>
            <person name="Gao Z."/>
            <person name="Wei G."/>
            <person name="Shao Z."/>
        </authorList>
    </citation>
    <scope>NUCLEOTIDE SEQUENCE [LARGE SCALE GENOMIC DNA]</scope>
    <source>
        <strain evidence="2 3">KL-A</strain>
    </source>
</reference>
<keyword evidence="3" id="KW-1185">Reference proteome</keyword>